<dbReference type="EMBL" id="PJQD01000021">
    <property type="protein sequence ID" value="POY74779.1"/>
    <property type="molecule type" value="Genomic_DNA"/>
</dbReference>
<evidence type="ECO:0000256" key="6">
    <source>
        <dbReference type="ARBA" id="ARBA00022776"/>
    </source>
</evidence>
<dbReference type="InterPro" id="IPR010935">
    <property type="entry name" value="SMC_hinge"/>
</dbReference>
<dbReference type="Proteomes" id="UP000237144">
    <property type="component" value="Unassembled WGS sequence"/>
</dbReference>
<dbReference type="GO" id="GO:0008278">
    <property type="term" value="C:cohesin complex"/>
    <property type="evidence" value="ECO:0007669"/>
    <property type="project" value="InterPro"/>
</dbReference>
<dbReference type="STRING" id="741276.A0A2S5BDD5"/>
<accession>A0A2S5BDD5</accession>
<evidence type="ECO:0000256" key="1">
    <source>
        <dbReference type="ARBA" id="ARBA00004123"/>
    </source>
</evidence>
<evidence type="ECO:0000256" key="7">
    <source>
        <dbReference type="ARBA" id="ARBA00023054"/>
    </source>
</evidence>
<dbReference type="Gene3D" id="1.10.287.1490">
    <property type="match status" value="1"/>
</dbReference>
<dbReference type="PIRSF" id="PIRSF005719">
    <property type="entry name" value="SMC"/>
    <property type="match status" value="1"/>
</dbReference>
<evidence type="ECO:0000256" key="11">
    <source>
        <dbReference type="SAM" id="Coils"/>
    </source>
</evidence>
<evidence type="ECO:0000256" key="9">
    <source>
        <dbReference type="ARBA" id="ARBA00023306"/>
    </source>
</evidence>
<keyword evidence="9" id="KW-0131">Cell cycle</keyword>
<keyword evidence="7 11" id="KW-0175">Coiled coil</keyword>
<keyword evidence="5" id="KW-0132">Cell division</keyword>
<comment type="caution">
    <text evidence="14">The sequence shown here is derived from an EMBL/GenBank/DDBJ whole genome shotgun (WGS) entry which is preliminary data.</text>
</comment>
<evidence type="ECO:0000259" key="13">
    <source>
        <dbReference type="SMART" id="SM00968"/>
    </source>
</evidence>
<keyword evidence="8 10" id="KW-0539">Nucleus</keyword>
<keyword evidence="15" id="KW-1185">Reference proteome</keyword>
<dbReference type="Pfam" id="PF02463">
    <property type="entry name" value="SMC_N"/>
    <property type="match status" value="1"/>
</dbReference>
<feature type="domain" description="SMC hinge" evidence="13">
    <location>
        <begin position="563"/>
        <end position="679"/>
    </location>
</feature>
<protein>
    <recommendedName>
        <fullName evidence="10">Structural maintenance of chromosomes protein</fullName>
    </recommendedName>
</protein>
<comment type="subcellular location">
    <subcellularLocation>
        <location evidence="2">Chromosome</location>
    </subcellularLocation>
    <subcellularLocation>
        <location evidence="1 10">Nucleus</location>
    </subcellularLocation>
</comment>
<sequence>MLDRIEVKDFKSYRGRQTIGPFHSFTAVIGPNGAGKSNLMDAISFVLGVRSASLRSTALKDLIYRSGKKSKKDRKGKGKAVENGDDQQDDDDDDDDDDEQEEESDAEAVQDKQEDDDEEEEEGDGDRTAWVMAIYVDREEQKEWRFQRSISVSGTSEYRINGKAVSYKRYNEQLEAFNILVKAKNFLVFQGDVEAVAAQSSKDLSRLVDQISGSLDLKEEYDRCAAALNKATEQSVAQHSRRKGVNTEVKQYQLMKTEAERWQALQSQRADAVVHHAVWKLFHLEEGIKASEERIEEVNVQLDELRKENEEQEEIARKARKEVNKAQKEVRQQEKLVKEKEKELENARPSLDEIDTRRKHAEKQLQKAEDQAGRQETDLAEQQKKLDQLNLDLELATEAADKYRDEQKKAAQEKGISLSSEDLAEYNKLKSQASTKAVKDREALTRLLNDDKTKRDTLSSAQDQLESAQRKVDTLAGEEANLLRRKENATGKEQTLQGELKDNKGKLDELRKRKAQIAQTEAEYNEKLARTLQDLQQAGAEKQEKESETRFKETLQALKRTFPGVRGRIIDLCKPTHQKYGLAVTTVLGRNCDSIVVDTEKTAISCIEYMRVQRLGQATFVPIETVQVKPINDKYRTFAKGARLAIDVITFDSAVERAMEYACGNALVCETMQIAKHVCYERGQEVKAVTLEGTVIHRSGTITGGTSQQGGRHFEDQEIEGLRRRESELRGKLAEVFKSRPRGNAEELLLADENRIKAELQVVKDDLSSTNSRLKGVQDELKALRKRAEGHQKTISALEKELEQLERQAATHRDVIEREEDAILTDFCDRIGVNDIREYEEKQLRTAQEDSQRMLKFDKQIARLNNQIRFQSEQVDLIKDRLQRLREVADKSRKTLKQCEADQTAKQQEIAALEQEVSDLREALEQLEATHQEKVSALEAIKKDGSKASKTLDKALKEVASCNDEIERLSSERFSLYRRCKLEEIDLPLTKGRLDDIPMEEAAAPAAPMDVDGPESGTQNVYEANSYGVEVDFDELDEDEQECRRQQDNSETMEEKLLASVNRLQGEIDKMSVNLKAIERLGDSEARFKEIDEEFDQAREETRKAKDAFNAIKKKRCDLFNKAFKHIEDRIDEVYKDLTKGTASPQGGVAYLSLEEPEVRSAPVLAVSSLSELMERVRVQEPYLHGIKYHAMPPLKRFRDMDQLSGGEKTMAALALLFAIHSFQPSPFFVLDEVDGALDNTNVGRVARYANKRTEQGDFQYVCMSALVTRATDGDGSHTRELYGIQSGANGAFARRCIVITHKQLMFESSSALVGIYRETGSKTLTLDLTKYAENGV</sequence>
<feature type="region of interest" description="Disordered" evidence="12">
    <location>
        <begin position="340"/>
        <end position="380"/>
    </location>
</feature>
<evidence type="ECO:0000256" key="2">
    <source>
        <dbReference type="ARBA" id="ARBA00004286"/>
    </source>
</evidence>
<dbReference type="OrthoDB" id="5575062at2759"/>
<reference evidence="14 15" key="1">
    <citation type="journal article" date="2018" name="Front. Microbiol.">
        <title>Prospects for Fungal Bioremediation of Acidic Radioactive Waste Sites: Characterization and Genome Sequence of Rhodotorula taiwanensis MD1149.</title>
        <authorList>
            <person name="Tkavc R."/>
            <person name="Matrosova V.Y."/>
            <person name="Grichenko O.E."/>
            <person name="Gostincar C."/>
            <person name="Volpe R.P."/>
            <person name="Klimenkova P."/>
            <person name="Gaidamakova E.K."/>
            <person name="Zhou C.E."/>
            <person name="Stewart B.J."/>
            <person name="Lyman M.G."/>
            <person name="Malfatti S.A."/>
            <person name="Rubinfeld B."/>
            <person name="Courtot M."/>
            <person name="Singh J."/>
            <person name="Dalgard C.L."/>
            <person name="Hamilton T."/>
            <person name="Frey K.G."/>
            <person name="Gunde-Cimerman N."/>
            <person name="Dugan L."/>
            <person name="Daly M.J."/>
        </authorList>
    </citation>
    <scope>NUCLEOTIDE SEQUENCE [LARGE SCALE GENOMIC DNA]</scope>
    <source>
        <strain evidence="14 15">MD1149</strain>
    </source>
</reference>
<dbReference type="SMART" id="SM00968">
    <property type="entry name" value="SMC_hinge"/>
    <property type="match status" value="1"/>
</dbReference>
<dbReference type="Gene3D" id="3.30.70.1620">
    <property type="match status" value="1"/>
</dbReference>
<dbReference type="PANTHER" id="PTHR18937:SF12">
    <property type="entry name" value="STRUCTURAL MAINTENANCE OF CHROMOSOMES PROTEIN"/>
    <property type="match status" value="1"/>
</dbReference>
<evidence type="ECO:0000256" key="8">
    <source>
        <dbReference type="ARBA" id="ARBA00023242"/>
    </source>
</evidence>
<dbReference type="InterPro" id="IPR003395">
    <property type="entry name" value="RecF/RecN/SMC_N"/>
</dbReference>
<dbReference type="GO" id="GO:0005634">
    <property type="term" value="C:nucleus"/>
    <property type="evidence" value="ECO:0007669"/>
    <property type="project" value="UniProtKB-SubCell"/>
</dbReference>
<dbReference type="InterPro" id="IPR028468">
    <property type="entry name" value="Smc1_ABC"/>
</dbReference>
<feature type="region of interest" description="Disordered" evidence="12">
    <location>
        <begin position="484"/>
        <end position="507"/>
    </location>
</feature>
<name>A0A2S5BDD5_9BASI</name>
<dbReference type="PANTHER" id="PTHR18937">
    <property type="entry name" value="STRUCTURAL MAINTENANCE OF CHROMOSOMES SMC FAMILY MEMBER"/>
    <property type="match status" value="1"/>
</dbReference>
<evidence type="ECO:0000256" key="4">
    <source>
        <dbReference type="ARBA" id="ARBA00022454"/>
    </source>
</evidence>
<evidence type="ECO:0000313" key="15">
    <source>
        <dbReference type="Proteomes" id="UP000237144"/>
    </source>
</evidence>
<gene>
    <name evidence="14" type="ORF">BMF94_2052</name>
</gene>
<dbReference type="CDD" id="cd03275">
    <property type="entry name" value="ABC_SMC1_euk"/>
    <property type="match status" value="1"/>
</dbReference>
<feature type="coiled-coil region" evidence="11">
    <location>
        <begin position="767"/>
        <end position="822"/>
    </location>
</feature>
<dbReference type="SUPFAM" id="SSF75553">
    <property type="entry name" value="Smc hinge domain"/>
    <property type="match status" value="1"/>
</dbReference>
<evidence type="ECO:0000256" key="3">
    <source>
        <dbReference type="ARBA" id="ARBA00005597"/>
    </source>
</evidence>
<evidence type="ECO:0000256" key="10">
    <source>
        <dbReference type="PIRNR" id="PIRNR005719"/>
    </source>
</evidence>
<dbReference type="InterPro" id="IPR036277">
    <property type="entry name" value="SMC_hinge_sf"/>
</dbReference>
<feature type="region of interest" description="Disordered" evidence="12">
    <location>
        <begin position="404"/>
        <end position="423"/>
    </location>
</feature>
<evidence type="ECO:0000256" key="12">
    <source>
        <dbReference type="SAM" id="MobiDB-lite"/>
    </source>
</evidence>
<keyword evidence="4" id="KW-0158">Chromosome</keyword>
<feature type="region of interest" description="Disordered" evidence="12">
    <location>
        <begin position="70"/>
        <end position="129"/>
    </location>
</feature>
<feature type="coiled-coil region" evidence="11">
    <location>
        <begin position="1036"/>
        <end position="1108"/>
    </location>
</feature>
<comment type="similarity">
    <text evidence="3">Belongs to the SMC family. SMC1 subfamily.</text>
</comment>
<feature type="compositionally biased region" description="Acidic residues" evidence="12">
    <location>
        <begin position="83"/>
        <end position="124"/>
    </location>
</feature>
<evidence type="ECO:0000256" key="5">
    <source>
        <dbReference type="ARBA" id="ARBA00022618"/>
    </source>
</evidence>
<keyword evidence="6" id="KW-0498">Mitosis</keyword>
<dbReference type="GO" id="GO:0016887">
    <property type="term" value="F:ATP hydrolysis activity"/>
    <property type="evidence" value="ECO:0007669"/>
    <property type="project" value="InterPro"/>
</dbReference>
<dbReference type="InterPro" id="IPR027417">
    <property type="entry name" value="P-loop_NTPase"/>
</dbReference>
<dbReference type="GO" id="GO:0051301">
    <property type="term" value="P:cell division"/>
    <property type="evidence" value="ECO:0007669"/>
    <property type="project" value="UniProtKB-KW"/>
</dbReference>
<evidence type="ECO:0000313" key="14">
    <source>
        <dbReference type="EMBL" id="POY74779.1"/>
    </source>
</evidence>
<dbReference type="SUPFAM" id="SSF52540">
    <property type="entry name" value="P-loop containing nucleoside triphosphate hydrolases"/>
    <property type="match status" value="2"/>
</dbReference>
<dbReference type="GO" id="GO:0005524">
    <property type="term" value="F:ATP binding"/>
    <property type="evidence" value="ECO:0007669"/>
    <property type="project" value="InterPro"/>
</dbReference>
<dbReference type="Gene3D" id="3.40.50.300">
    <property type="entry name" value="P-loop containing nucleotide triphosphate hydrolases"/>
    <property type="match status" value="2"/>
</dbReference>
<dbReference type="Gene3D" id="1.20.1060.20">
    <property type="match status" value="1"/>
</dbReference>
<dbReference type="InterPro" id="IPR024704">
    <property type="entry name" value="SMC"/>
</dbReference>
<dbReference type="Pfam" id="PF06470">
    <property type="entry name" value="SMC_hinge"/>
    <property type="match status" value="1"/>
</dbReference>
<organism evidence="14 15">
    <name type="scientific">Rhodotorula taiwanensis</name>
    <dbReference type="NCBI Taxonomy" id="741276"/>
    <lineage>
        <taxon>Eukaryota</taxon>
        <taxon>Fungi</taxon>
        <taxon>Dikarya</taxon>
        <taxon>Basidiomycota</taxon>
        <taxon>Pucciniomycotina</taxon>
        <taxon>Microbotryomycetes</taxon>
        <taxon>Sporidiobolales</taxon>
        <taxon>Sporidiobolaceae</taxon>
        <taxon>Rhodotorula</taxon>
    </lineage>
</organism>
<dbReference type="GO" id="GO:0003677">
    <property type="term" value="F:DNA binding"/>
    <property type="evidence" value="ECO:0007669"/>
    <property type="project" value="TreeGrafter"/>
</dbReference>
<dbReference type="GO" id="GO:0007062">
    <property type="term" value="P:sister chromatid cohesion"/>
    <property type="evidence" value="ECO:0007669"/>
    <property type="project" value="InterPro"/>
</dbReference>
<feature type="coiled-coil region" evidence="11">
    <location>
        <begin position="861"/>
        <end position="972"/>
    </location>
</feature>
<proteinExistence type="inferred from homology"/>